<reference evidence="2 3" key="1">
    <citation type="journal article" date="2016" name="Nat. Commun.">
        <title>Thousands of microbial genomes shed light on interconnected biogeochemical processes in an aquifer system.</title>
        <authorList>
            <person name="Anantharaman K."/>
            <person name="Brown C.T."/>
            <person name="Hug L.A."/>
            <person name="Sharon I."/>
            <person name="Castelle C.J."/>
            <person name="Probst A.J."/>
            <person name="Thomas B.C."/>
            <person name="Singh A."/>
            <person name="Wilkins M.J."/>
            <person name="Karaoz U."/>
            <person name="Brodie E.L."/>
            <person name="Williams K.H."/>
            <person name="Hubbard S.S."/>
            <person name="Banfield J.F."/>
        </authorList>
    </citation>
    <scope>NUCLEOTIDE SEQUENCE [LARGE SCALE GENOMIC DNA]</scope>
</reference>
<comment type="caution">
    <text evidence="2">The sequence shown here is derived from an EMBL/GenBank/DDBJ whole genome shotgun (WGS) entry which is preliminary data.</text>
</comment>
<dbReference type="CDD" id="cd00146">
    <property type="entry name" value="PKD"/>
    <property type="match status" value="1"/>
</dbReference>
<organism evidence="2 3">
    <name type="scientific">Candidatus Nealsonbacteria bacterium RBG_13_37_56</name>
    <dbReference type="NCBI Taxonomy" id="1801661"/>
    <lineage>
        <taxon>Bacteria</taxon>
        <taxon>Candidatus Nealsoniibacteriota</taxon>
    </lineage>
</organism>
<dbReference type="InterPro" id="IPR000601">
    <property type="entry name" value="PKD_dom"/>
</dbReference>
<dbReference type="SMART" id="SM00089">
    <property type="entry name" value="PKD"/>
    <property type="match status" value="1"/>
</dbReference>
<accession>A0A1G2DZE3</accession>
<dbReference type="Pfam" id="PF18911">
    <property type="entry name" value="PKD_4"/>
    <property type="match status" value="1"/>
</dbReference>
<proteinExistence type="predicted"/>
<dbReference type="AlphaFoldDB" id="A0A1G2DZE3"/>
<name>A0A1G2DZE3_9BACT</name>
<gene>
    <name evidence="2" type="ORF">A2V72_00895</name>
</gene>
<feature type="domain" description="PKD" evidence="1">
    <location>
        <begin position="502"/>
        <end position="570"/>
    </location>
</feature>
<dbReference type="InterPro" id="IPR035986">
    <property type="entry name" value="PKD_dom_sf"/>
</dbReference>
<dbReference type="EMBL" id="MHLW01000005">
    <property type="protein sequence ID" value="OGZ18308.1"/>
    <property type="molecule type" value="Genomic_DNA"/>
</dbReference>
<evidence type="ECO:0000313" key="3">
    <source>
        <dbReference type="Proteomes" id="UP000178893"/>
    </source>
</evidence>
<dbReference type="Pfam" id="PF25788">
    <property type="entry name" value="Ig_Rha78A_N"/>
    <property type="match status" value="1"/>
</dbReference>
<protein>
    <recommendedName>
        <fullName evidence="1">PKD domain-containing protein</fullName>
    </recommendedName>
</protein>
<dbReference type="PROSITE" id="PS50093">
    <property type="entry name" value="PKD"/>
    <property type="match status" value="1"/>
</dbReference>
<evidence type="ECO:0000313" key="2">
    <source>
        <dbReference type="EMBL" id="OGZ18308.1"/>
    </source>
</evidence>
<dbReference type="Gene3D" id="2.60.40.10">
    <property type="entry name" value="Immunoglobulins"/>
    <property type="match status" value="2"/>
</dbReference>
<dbReference type="Proteomes" id="UP000178893">
    <property type="component" value="Unassembled WGS sequence"/>
</dbReference>
<dbReference type="SUPFAM" id="SSF49299">
    <property type="entry name" value="PKD domain"/>
    <property type="match status" value="1"/>
</dbReference>
<sequence>MELLLGRLVIKIYKKVMFKKIRKRYFVVILIFFGLFLSSDIFGAVQFIADVILDLPGITAGDLYIDGNNSPTVDSFDITGNVFTVNGIVNGNIFTLEDSTDNIILRLTPNGGTANFSFSSANFSDGYISQWNTTTGIPVNYIVDVPLANTLYTIKLNGAAIPGNPFNSGALSQISFNSSGSGNFLIYIPCVDHDIWGHAYSENIDWISFSCKNCDSDDNGYIDVVCGGNNSTTLAYNYGVDIDGPIPEGNTGNLSGYAWSQNIGWISFNALEFGVCPVGTCQPNVSLTTGAVTGWVRACVVFQSGCTGALKPLSETGGWDGWIRLNGMAQNGTPYGPILNSTFSPSEFEGWAWGGDPNNDNNEAVIGYINFNGPNYAVYTNLSVNNAPTVAINPTTTDTYCFATKPPIFLNWTFSDSDGDTQSAYQIQIDNSGVGFPSPELDTGKLSSGSNIYSPDSSTNIYGTNLSFGVPTYWWRIRVWDSRDLQSTIWATSSFATNSRWPEPDFSWNPANPLAGELVTFTDATSYCAACGYQWNFGDLSPVSNLQNPTHTFGVENIYSVNLRATSAIGWCERVKSVTIGAALPLPTWNEIAPF</sequence>
<dbReference type="InterPro" id="IPR022409">
    <property type="entry name" value="PKD/Chitinase_dom"/>
</dbReference>
<dbReference type="InterPro" id="IPR013783">
    <property type="entry name" value="Ig-like_fold"/>
</dbReference>
<evidence type="ECO:0000259" key="1">
    <source>
        <dbReference type="PROSITE" id="PS50093"/>
    </source>
</evidence>